<dbReference type="AlphaFoldDB" id="A0A2T0FDM6"/>
<evidence type="ECO:0000313" key="1">
    <source>
        <dbReference type="EMBL" id="PRT53102.1"/>
    </source>
</evidence>
<evidence type="ECO:0000313" key="2">
    <source>
        <dbReference type="Proteomes" id="UP000238350"/>
    </source>
</evidence>
<dbReference type="RefSeq" id="XP_024663048.1">
    <property type="nucleotide sequence ID" value="XM_024807280.1"/>
</dbReference>
<keyword evidence="2" id="KW-1185">Reference proteome</keyword>
<dbReference type="GeneID" id="36514471"/>
<dbReference type="Proteomes" id="UP000238350">
    <property type="component" value="Unassembled WGS sequence"/>
</dbReference>
<sequence>MTQPQCLKQCSETLDAIVESLGAVTCDIDRVVKVASGDFHAKIFPVKTRVEGDSAEDMVERALASLQYDQSSINEDLAKRTSDLQAKHQPVGGPVRRWQSERIRQLKEELSKI</sequence>
<reference evidence="1 2" key="1">
    <citation type="submission" date="2017-04" db="EMBL/GenBank/DDBJ databases">
        <title>Genome sequencing of [Candida] sorbophila.</title>
        <authorList>
            <person name="Ahn J.O."/>
        </authorList>
    </citation>
    <scope>NUCLEOTIDE SEQUENCE [LARGE SCALE GENOMIC DNA]</scope>
    <source>
        <strain evidence="1 2">DS02</strain>
    </source>
</reference>
<accession>A0A2T0FDM6</accession>
<organism evidence="1 2">
    <name type="scientific">Wickerhamiella sorbophila</name>
    <dbReference type="NCBI Taxonomy" id="45607"/>
    <lineage>
        <taxon>Eukaryota</taxon>
        <taxon>Fungi</taxon>
        <taxon>Dikarya</taxon>
        <taxon>Ascomycota</taxon>
        <taxon>Saccharomycotina</taxon>
        <taxon>Dipodascomycetes</taxon>
        <taxon>Dipodascales</taxon>
        <taxon>Trichomonascaceae</taxon>
        <taxon>Wickerhamiella</taxon>
    </lineage>
</organism>
<protein>
    <submittedName>
        <fullName evidence="1">Uncharacterized protein</fullName>
    </submittedName>
</protein>
<gene>
    <name evidence="1" type="ORF">B9G98_00722</name>
</gene>
<comment type="caution">
    <text evidence="1">The sequence shown here is derived from an EMBL/GenBank/DDBJ whole genome shotgun (WGS) entry which is preliminary data.</text>
</comment>
<name>A0A2T0FDM6_9ASCO</name>
<dbReference type="EMBL" id="NDIQ01000001">
    <property type="protein sequence ID" value="PRT53102.1"/>
    <property type="molecule type" value="Genomic_DNA"/>
</dbReference>
<proteinExistence type="predicted"/>